<dbReference type="GO" id="GO:0005524">
    <property type="term" value="F:ATP binding"/>
    <property type="evidence" value="ECO:0007669"/>
    <property type="project" value="InterPro"/>
</dbReference>
<dbReference type="InterPro" id="IPR015014">
    <property type="entry name" value="PhoQ_Sensor"/>
</dbReference>
<dbReference type="Pfam" id="PF08918">
    <property type="entry name" value="PhoQ_Sensor"/>
    <property type="match status" value="1"/>
</dbReference>
<gene>
    <name evidence="2" type="ORF">NCTC9381_03236</name>
</gene>
<protein>
    <submittedName>
        <fullName evidence="2">Sensor protein PhoQ</fullName>
    </submittedName>
</protein>
<dbReference type="EMBL" id="UGSO01000001">
    <property type="protein sequence ID" value="SUB17314.1"/>
    <property type="molecule type" value="Genomic_DNA"/>
</dbReference>
<feature type="domain" description="PhoQ Sensor" evidence="1">
    <location>
        <begin position="1"/>
        <end position="39"/>
    </location>
</feature>
<reference evidence="2 3" key="1">
    <citation type="submission" date="2018-06" db="EMBL/GenBank/DDBJ databases">
        <authorList>
            <consortium name="Pathogen Informatics"/>
            <person name="Doyle S."/>
        </authorList>
    </citation>
    <scope>NUCLEOTIDE SEQUENCE [LARGE SCALE GENOMIC DNA]</scope>
    <source>
        <strain evidence="2 3">NCTC9381</strain>
    </source>
</reference>
<dbReference type="Gene3D" id="3.30.450.140">
    <property type="match status" value="1"/>
</dbReference>
<sequence length="55" mass="6033">MGNNLNAQQRLNDWDNDSNDTFTHSVAVNRYDATTNLPATHHCGGRLYPAGVAAF</sequence>
<dbReference type="GO" id="GO:0016020">
    <property type="term" value="C:membrane"/>
    <property type="evidence" value="ECO:0007669"/>
    <property type="project" value="InterPro"/>
</dbReference>
<dbReference type="InterPro" id="IPR038429">
    <property type="entry name" value="PhoQ_Sensor_sf"/>
</dbReference>
<name>A0A379AHD2_ENTAG</name>
<dbReference type="GO" id="GO:0046872">
    <property type="term" value="F:metal ion binding"/>
    <property type="evidence" value="ECO:0007669"/>
    <property type="project" value="InterPro"/>
</dbReference>
<dbReference type="Proteomes" id="UP000254640">
    <property type="component" value="Unassembled WGS sequence"/>
</dbReference>
<organism evidence="2 3">
    <name type="scientific">Enterobacter agglomerans</name>
    <name type="common">Erwinia herbicola</name>
    <name type="synonym">Pantoea agglomerans</name>
    <dbReference type="NCBI Taxonomy" id="549"/>
    <lineage>
        <taxon>Bacteria</taxon>
        <taxon>Pseudomonadati</taxon>
        <taxon>Pseudomonadota</taxon>
        <taxon>Gammaproteobacteria</taxon>
        <taxon>Enterobacterales</taxon>
        <taxon>Erwiniaceae</taxon>
        <taxon>Pantoea</taxon>
        <taxon>Pantoea agglomerans group</taxon>
    </lineage>
</organism>
<dbReference type="GO" id="GO:0000160">
    <property type="term" value="P:phosphorelay signal transduction system"/>
    <property type="evidence" value="ECO:0007669"/>
    <property type="project" value="InterPro"/>
</dbReference>
<evidence type="ECO:0000259" key="1">
    <source>
        <dbReference type="Pfam" id="PF08918"/>
    </source>
</evidence>
<keyword evidence="3" id="KW-1185">Reference proteome</keyword>
<evidence type="ECO:0000313" key="3">
    <source>
        <dbReference type="Proteomes" id="UP000254640"/>
    </source>
</evidence>
<evidence type="ECO:0000313" key="2">
    <source>
        <dbReference type="EMBL" id="SUB17314.1"/>
    </source>
</evidence>
<accession>A0A379AHD2</accession>
<proteinExistence type="predicted"/>
<dbReference type="AlphaFoldDB" id="A0A379AHD2"/>
<dbReference type="GO" id="GO:0004673">
    <property type="term" value="F:protein histidine kinase activity"/>
    <property type="evidence" value="ECO:0007669"/>
    <property type="project" value="InterPro"/>
</dbReference>